<dbReference type="Gene3D" id="3.40.50.970">
    <property type="match status" value="2"/>
</dbReference>
<dbReference type="InterPro" id="IPR045025">
    <property type="entry name" value="HACL1-like"/>
</dbReference>
<evidence type="ECO:0000313" key="4">
    <source>
        <dbReference type="Proteomes" id="UP000555411"/>
    </source>
</evidence>
<dbReference type="AlphaFoldDB" id="A0A842I8J6"/>
<protein>
    <submittedName>
        <fullName evidence="3">Indolepyruvate ferredoxin oxidoreductase subunit alpha</fullName>
    </submittedName>
</protein>
<keyword evidence="3" id="KW-0670">Pyruvate</keyword>
<dbReference type="CDD" id="cd02008">
    <property type="entry name" value="TPP_IOR_alpha"/>
    <property type="match status" value="1"/>
</dbReference>
<dbReference type="GO" id="GO:0003824">
    <property type="term" value="F:catalytic activity"/>
    <property type="evidence" value="ECO:0007669"/>
    <property type="project" value="InterPro"/>
</dbReference>
<dbReference type="InterPro" id="IPR011766">
    <property type="entry name" value="TPP_enzyme_TPP-bd"/>
</dbReference>
<feature type="domain" description="4Fe-4S ferredoxin-type" evidence="2">
    <location>
        <begin position="609"/>
        <end position="640"/>
    </location>
</feature>
<name>A0A842I8J6_9RHOB</name>
<comment type="caution">
    <text evidence="3">The sequence shown here is derived from an EMBL/GenBank/DDBJ whole genome shotgun (WGS) entry which is preliminary data.</text>
</comment>
<dbReference type="GO" id="GO:0046872">
    <property type="term" value="F:metal ion binding"/>
    <property type="evidence" value="ECO:0007669"/>
    <property type="project" value="UniProtKB-KW"/>
</dbReference>
<evidence type="ECO:0000259" key="2">
    <source>
        <dbReference type="PROSITE" id="PS51379"/>
    </source>
</evidence>
<dbReference type="GO" id="GO:0030976">
    <property type="term" value="F:thiamine pyrophosphate binding"/>
    <property type="evidence" value="ECO:0007669"/>
    <property type="project" value="InterPro"/>
</dbReference>
<keyword evidence="1" id="KW-0479">Metal-binding</keyword>
<reference evidence="3 4" key="1">
    <citation type="journal article" date="2017" name="Int. J. Syst. Evol. Microbiol.">
        <title>Gemmobacter straminiformis sp. nov., isolated from an artificial fountain.</title>
        <authorList>
            <person name="Kang J.Y."/>
            <person name="Kim M.J."/>
            <person name="Chun J."/>
            <person name="Son K.P."/>
            <person name="Jahng K.Y."/>
        </authorList>
    </citation>
    <scope>NUCLEOTIDE SEQUENCE [LARGE SCALE GENOMIC DNA]</scope>
    <source>
        <strain evidence="3 4">CAM-8</strain>
    </source>
</reference>
<evidence type="ECO:0000313" key="3">
    <source>
        <dbReference type="EMBL" id="MBC2835733.1"/>
    </source>
</evidence>
<dbReference type="Proteomes" id="UP000555411">
    <property type="component" value="Unassembled WGS sequence"/>
</dbReference>
<dbReference type="PANTHER" id="PTHR43710:SF5">
    <property type="entry name" value="INDOLEPYRUVATE FERREDOXIN OXIDOREDUCTASE ALPHA SUBUNIT"/>
    <property type="match status" value="1"/>
</dbReference>
<dbReference type="PANTHER" id="PTHR43710">
    <property type="entry name" value="2-HYDROXYACYL-COA LYASE"/>
    <property type="match status" value="1"/>
</dbReference>
<dbReference type="InterPro" id="IPR029061">
    <property type="entry name" value="THDP-binding"/>
</dbReference>
<evidence type="ECO:0000256" key="1">
    <source>
        <dbReference type="ARBA" id="ARBA00022723"/>
    </source>
</evidence>
<dbReference type="GO" id="GO:0044281">
    <property type="term" value="P:small molecule metabolic process"/>
    <property type="evidence" value="ECO:0007669"/>
    <property type="project" value="UniProtKB-ARBA"/>
</dbReference>
<sequence length="715" mass="77421">MAERSFKAEVEDLRLGAGETFTGEGILAITKALLENGVGYVGGYQGAPISHLMDVLADAEELLAELGVRYEANANEAAAAAMLAASVHYPIRGAVTFKGSVGVNVASDALANLASSGVNGGALIIVGEDYGEGSSIMQERSHAFAMKSQFWLLDPRPNLPCITKAVKDGFELSEASNTPVMLMVRIRSCHVTGSFTTRDNKRPALSVREALSNPQSDFARVVLPPMSFAHEQDKVRNRWPAAERFILDHKLNEMFGPEKAPLGIILQGGMYNGVIRALQRLGLADLFGNTQVPLYVLNVTYPLVSSEFHAFCQGKDHILVVEEGQPEFIEQQLSTFLYRQGSSLRLHGKDIFPMAGEYTGQVMLDSIAAFLKQAAPEMLPALVRAPNEDKPRIPDLTKTVPIRPPGFCTGCPERPIFAAMKLVQKETGKLQITADIGCHLFGSLPPFEVGGATMGYGLGPAANAAFDGGGERRPVSIIGDGGFWHNGLSSSFTNMAFNKSDGVAVIVDNYYSAATGGQDIMSSRADNPTKATKHPISKALRGIGIDWVREVDRTYDVGHMRDVLREALTTDTPGPKVIVASSECMLNKQRREKPLAQQAIREGRRVEAPRFGVDEDICTGDHACIRLSGCPSLSLKRLDDPLRDDPVASIDQSCVGCGNCGEVADAAVLCPSFYRADVVHNPTPWEKRLATWRGRIIGWLQARRAAKRLSFEVPA</sequence>
<dbReference type="RefSeq" id="WP_185797312.1">
    <property type="nucleotide sequence ID" value="NZ_JACLQD010000002.1"/>
</dbReference>
<keyword evidence="4" id="KW-1185">Reference proteome</keyword>
<accession>A0A842I8J6</accession>
<dbReference type="Pfam" id="PF02775">
    <property type="entry name" value="TPP_enzyme_C"/>
    <property type="match status" value="1"/>
</dbReference>
<dbReference type="InterPro" id="IPR017896">
    <property type="entry name" value="4Fe4S_Fe-S-bd"/>
</dbReference>
<gene>
    <name evidence="3" type="ORF">H7F16_09480</name>
</gene>
<organism evidence="3 4">
    <name type="scientific">Paragemmobacter straminiformis</name>
    <dbReference type="NCBI Taxonomy" id="2045119"/>
    <lineage>
        <taxon>Bacteria</taxon>
        <taxon>Pseudomonadati</taxon>
        <taxon>Pseudomonadota</taxon>
        <taxon>Alphaproteobacteria</taxon>
        <taxon>Rhodobacterales</taxon>
        <taxon>Paracoccaceae</taxon>
        <taxon>Paragemmobacter</taxon>
    </lineage>
</organism>
<proteinExistence type="predicted"/>
<dbReference type="PROSITE" id="PS51379">
    <property type="entry name" value="4FE4S_FER_2"/>
    <property type="match status" value="1"/>
</dbReference>
<dbReference type="EMBL" id="JACLQD010000002">
    <property type="protein sequence ID" value="MBC2835733.1"/>
    <property type="molecule type" value="Genomic_DNA"/>
</dbReference>
<dbReference type="SUPFAM" id="SSF52518">
    <property type="entry name" value="Thiamin diphosphate-binding fold (THDP-binding)"/>
    <property type="match status" value="2"/>
</dbReference>